<evidence type="ECO:0000313" key="9">
    <source>
        <dbReference type="Proteomes" id="UP000751190"/>
    </source>
</evidence>
<dbReference type="AlphaFoldDB" id="A0A8J5XF22"/>
<dbReference type="GO" id="GO:0031201">
    <property type="term" value="C:SNARE complex"/>
    <property type="evidence" value="ECO:0007669"/>
    <property type="project" value="TreeGrafter"/>
</dbReference>
<evidence type="ECO:0000256" key="3">
    <source>
        <dbReference type="ARBA" id="ARBA00022448"/>
    </source>
</evidence>
<dbReference type="Pfam" id="PF14938">
    <property type="entry name" value="SNAP"/>
    <property type="match status" value="1"/>
</dbReference>
<keyword evidence="6 7" id="KW-0472">Membrane</keyword>
<evidence type="ECO:0000256" key="6">
    <source>
        <dbReference type="ARBA" id="ARBA00023136"/>
    </source>
</evidence>
<protein>
    <recommendedName>
        <fullName evidence="10">Alpha-soluble NSF attachment protein</fullName>
    </recommendedName>
</protein>
<dbReference type="FunFam" id="1.25.40.10:FF:000049">
    <property type="entry name" value="Alpha-soluble NSF attachment protein-like"/>
    <property type="match status" value="1"/>
</dbReference>
<reference evidence="8" key="1">
    <citation type="submission" date="2021-05" db="EMBL/GenBank/DDBJ databases">
        <title>The genome of the haptophyte Pavlova lutheri (Diacronema luteri, Pavlovales) - a model for lipid biosynthesis in eukaryotic algae.</title>
        <authorList>
            <person name="Hulatt C.J."/>
            <person name="Posewitz M.C."/>
        </authorList>
    </citation>
    <scope>NUCLEOTIDE SEQUENCE</scope>
    <source>
        <strain evidence="8">NIVA-4/92</strain>
    </source>
</reference>
<dbReference type="EMBL" id="JAGTXO010000009">
    <property type="protein sequence ID" value="KAG8465843.1"/>
    <property type="molecule type" value="Genomic_DNA"/>
</dbReference>
<dbReference type="InterPro" id="IPR000744">
    <property type="entry name" value="NSF_attach"/>
</dbReference>
<keyword evidence="5 7" id="KW-0653">Protein transport</keyword>
<keyword evidence="3 7" id="KW-0813">Transport</keyword>
<dbReference type="GO" id="GO:0035494">
    <property type="term" value="P:SNARE complex disassembly"/>
    <property type="evidence" value="ECO:0007669"/>
    <property type="project" value="TreeGrafter"/>
</dbReference>
<organism evidence="8 9">
    <name type="scientific">Diacronema lutheri</name>
    <name type="common">Unicellular marine alga</name>
    <name type="synonym">Monochrysis lutheri</name>
    <dbReference type="NCBI Taxonomy" id="2081491"/>
    <lineage>
        <taxon>Eukaryota</taxon>
        <taxon>Haptista</taxon>
        <taxon>Haptophyta</taxon>
        <taxon>Pavlovophyceae</taxon>
        <taxon>Pavlovales</taxon>
        <taxon>Pavlovaceae</taxon>
        <taxon>Diacronema</taxon>
    </lineage>
</organism>
<dbReference type="GO" id="GO:0006886">
    <property type="term" value="P:intracellular protein transport"/>
    <property type="evidence" value="ECO:0007669"/>
    <property type="project" value="UniProtKB-UniRule"/>
</dbReference>
<dbReference type="GO" id="GO:0005483">
    <property type="term" value="F:soluble NSF attachment protein activity"/>
    <property type="evidence" value="ECO:0007669"/>
    <property type="project" value="TreeGrafter"/>
</dbReference>
<dbReference type="OMA" id="WSVKEYL"/>
<gene>
    <name evidence="8" type="ORF">KFE25_005413</name>
</gene>
<dbReference type="GO" id="GO:0019905">
    <property type="term" value="F:syntaxin binding"/>
    <property type="evidence" value="ECO:0007669"/>
    <property type="project" value="TreeGrafter"/>
</dbReference>
<dbReference type="PANTHER" id="PTHR13768">
    <property type="entry name" value="SOLUBLE NSF ATTACHMENT PROTEIN SNAP"/>
    <property type="match status" value="1"/>
</dbReference>
<proteinExistence type="inferred from homology"/>
<dbReference type="PRINTS" id="PR00448">
    <property type="entry name" value="NSFATTACHMNT"/>
</dbReference>
<evidence type="ECO:0008006" key="10">
    <source>
        <dbReference type="Google" id="ProtNLM"/>
    </source>
</evidence>
<keyword evidence="4 7" id="KW-0931">ER-Golgi transport</keyword>
<dbReference type="Proteomes" id="UP000751190">
    <property type="component" value="Unassembled WGS sequence"/>
</dbReference>
<comment type="function">
    <text evidence="7">Required for vesicular transport between the endoplasmic reticulum and the Golgi apparatus.</text>
</comment>
<dbReference type="SUPFAM" id="SSF48452">
    <property type="entry name" value="TPR-like"/>
    <property type="match status" value="1"/>
</dbReference>
<evidence type="ECO:0000256" key="5">
    <source>
        <dbReference type="ARBA" id="ARBA00022927"/>
    </source>
</evidence>
<evidence type="ECO:0000256" key="2">
    <source>
        <dbReference type="ARBA" id="ARBA00010050"/>
    </source>
</evidence>
<accession>A0A8J5XF22</accession>
<comment type="subcellular location">
    <subcellularLocation>
        <location evidence="1 7">Membrane</location>
        <topology evidence="1 7">Peripheral membrane protein</topology>
    </subcellularLocation>
</comment>
<dbReference type="PANTHER" id="PTHR13768:SF8">
    <property type="entry name" value="ALPHA-SOLUBLE NSF ATTACHMENT PROTEIN"/>
    <property type="match status" value="1"/>
</dbReference>
<keyword evidence="9" id="KW-1185">Reference proteome</keyword>
<evidence type="ECO:0000256" key="1">
    <source>
        <dbReference type="ARBA" id="ARBA00004170"/>
    </source>
</evidence>
<dbReference type="CDD" id="cd15832">
    <property type="entry name" value="SNAP"/>
    <property type="match status" value="1"/>
</dbReference>
<dbReference type="Gene3D" id="1.25.40.10">
    <property type="entry name" value="Tetratricopeptide repeat domain"/>
    <property type="match status" value="1"/>
</dbReference>
<evidence type="ECO:0000256" key="4">
    <source>
        <dbReference type="ARBA" id="ARBA00022892"/>
    </source>
</evidence>
<evidence type="ECO:0000256" key="7">
    <source>
        <dbReference type="RuleBase" id="RU367013"/>
    </source>
</evidence>
<comment type="caution">
    <text evidence="8">The sequence shown here is derived from an EMBL/GenBank/DDBJ whole genome shotgun (WGS) entry which is preliminary data.</text>
</comment>
<dbReference type="InterPro" id="IPR011990">
    <property type="entry name" value="TPR-like_helical_dom_sf"/>
</dbReference>
<comment type="similarity">
    <text evidence="2 7">Belongs to the SNAP family.</text>
</comment>
<evidence type="ECO:0000313" key="8">
    <source>
        <dbReference type="EMBL" id="KAG8465843.1"/>
    </source>
</evidence>
<dbReference type="OrthoDB" id="9984275at2759"/>
<dbReference type="GO" id="GO:0005774">
    <property type="term" value="C:vacuolar membrane"/>
    <property type="evidence" value="ECO:0007669"/>
    <property type="project" value="TreeGrafter"/>
</dbReference>
<sequence length="297" mass="32640">MSTSARTESKAYELVEAAEKRLKAFVMPLIGSKDAKYEDAAELYQKAGNAFKVSKNFQEAGDAFKNAAGCFQKISSQHEAATAFQEAGNAYKKVDSAQAVAMLQLTIDILSDLGRFSQVAKHHKDIGEMLEAEENFEGACEHLQLAADFYQGEDSTSSANQCLLKVANLSAQLGRLERAITIFDEVATAALDNNLLKWSVKDYFQRALFCQLAGGDEASFAKARAKLEQYEGMDPSFSDSREAKLVKDLLVACEAFDAEQLTQAVFEYDQISKLDSWKTSMLLKVKQALKEGGDSLT</sequence>
<name>A0A8J5XF22_DIALT</name>